<evidence type="ECO:0000313" key="1">
    <source>
        <dbReference type="EMBL" id="SBT06655.1"/>
    </source>
</evidence>
<gene>
    <name evidence="1" type="ORF">ACCAA_350061</name>
</gene>
<dbReference type="EMBL" id="FLQX01000111">
    <property type="protein sequence ID" value="SBT06655.1"/>
    <property type="molecule type" value="Genomic_DNA"/>
</dbReference>
<protein>
    <submittedName>
        <fullName evidence="1">Uncharacterized protein</fullName>
    </submittedName>
</protein>
<dbReference type="Proteomes" id="UP000199169">
    <property type="component" value="Unassembled WGS sequence"/>
</dbReference>
<sequence>MAAHFAITLRGGAGVRVVCQFLELSGLSAFVGAKDLQDMLHAYLTVSDTPRRRSQ</sequence>
<organism evidence="1 2">
    <name type="scientific">Candidatus Accumulibacter aalborgensis</name>
    <dbReference type="NCBI Taxonomy" id="1860102"/>
    <lineage>
        <taxon>Bacteria</taxon>
        <taxon>Pseudomonadati</taxon>
        <taxon>Pseudomonadota</taxon>
        <taxon>Betaproteobacteria</taxon>
        <taxon>Candidatus Accumulibacter</taxon>
    </lineage>
</organism>
<proteinExistence type="predicted"/>
<name>A0A1A8XNB7_9PROT</name>
<reference evidence="1 2" key="1">
    <citation type="submission" date="2016-06" db="EMBL/GenBank/DDBJ databases">
        <authorList>
            <person name="Kjaerup R.B."/>
            <person name="Dalgaard T.S."/>
            <person name="Juul-Madsen H.R."/>
        </authorList>
    </citation>
    <scope>NUCLEOTIDE SEQUENCE [LARGE SCALE GENOMIC DNA]</scope>
    <source>
        <strain evidence="1">3</strain>
    </source>
</reference>
<evidence type="ECO:0000313" key="2">
    <source>
        <dbReference type="Proteomes" id="UP000199169"/>
    </source>
</evidence>
<dbReference type="AlphaFoldDB" id="A0A1A8XNB7"/>
<keyword evidence="2" id="KW-1185">Reference proteome</keyword>
<accession>A0A1A8XNB7</accession>